<proteinExistence type="predicted"/>
<evidence type="ECO:0008006" key="3">
    <source>
        <dbReference type="Google" id="ProtNLM"/>
    </source>
</evidence>
<dbReference type="STRING" id="68775.A0A5C3MDQ4"/>
<dbReference type="AlphaFoldDB" id="A0A5C3MDQ4"/>
<dbReference type="Gene3D" id="2.30.110.10">
    <property type="entry name" value="Electron Transport, Fmn-binding Protein, Chain A"/>
    <property type="match status" value="1"/>
</dbReference>
<dbReference type="PANTHER" id="PTHR42815:SF2">
    <property type="entry name" value="FAD-BINDING, PUTATIVE (AFU_ORTHOLOGUE AFUA_6G07600)-RELATED"/>
    <property type="match status" value="1"/>
</dbReference>
<name>A0A5C3MDQ4_9AGAR</name>
<accession>A0A5C3MDQ4</accession>
<organism evidence="1 2">
    <name type="scientific">Crucibulum laeve</name>
    <dbReference type="NCBI Taxonomy" id="68775"/>
    <lineage>
        <taxon>Eukaryota</taxon>
        <taxon>Fungi</taxon>
        <taxon>Dikarya</taxon>
        <taxon>Basidiomycota</taxon>
        <taxon>Agaricomycotina</taxon>
        <taxon>Agaricomycetes</taxon>
        <taxon>Agaricomycetidae</taxon>
        <taxon>Agaricales</taxon>
        <taxon>Agaricineae</taxon>
        <taxon>Nidulariaceae</taxon>
        <taxon>Crucibulum</taxon>
    </lineage>
</organism>
<dbReference type="InterPro" id="IPR012349">
    <property type="entry name" value="Split_barrel_FMN-bd"/>
</dbReference>
<dbReference type="Gene3D" id="3.40.50.80">
    <property type="entry name" value="Nucleotide-binding domain of ferredoxin-NADP reductase (FNR) module"/>
    <property type="match status" value="1"/>
</dbReference>
<dbReference type="PANTHER" id="PTHR42815">
    <property type="entry name" value="FAD-BINDING, PUTATIVE (AFU_ORTHOLOGUE AFUA_6G07600)-RELATED"/>
    <property type="match status" value="1"/>
</dbReference>
<sequence>MSVATDSNAALKGWHPGEVAVQAIMHLPARVSIAAVVNKLPEQHRLFHTTRLHFLPVTTLDAEGRPWASVLTSRHGDSNFITSPSDTSLEIEAHIWEGDPISQNLYGTKAKSDALISGIGIEVATRRRNKFAGFVANWSLDDRELSLKLSVTQALGLCPKYINVRKLIAHPHTVPQVFYDRRKLSPEERLPPDVIEFIQAADTVYLSTSYVASASDQGKFPSHVGTNHRGGRLGFVRIRPSDGRTVMLPNYSGNRLMNSLGNIHVTPLAGLVFPSFTSGSILYITGTATNLFGAPAQELMPQMNVLTTIRVTGYVFVKDALPLREDHTTVQRSPYSPPVRYLAEEKPPTTSYDDIEVVLVRAKIHNDTLFTLTFQTSRRIAIPPSQNVVLDLLSFLRTRSHQLLDWTEDESTQNDDCVRTWTVSIPPTADIPNLFSITMRVIEGGLITPILYRIVNEHAAHISGEDVDLTPLDISVRLRGIGGDLPVPEPLATCDGGQRLLWIAGGIGLTPFLSLTRYIAELSARTFGLWEVVLVLSTREPEVMLGLITEALSALSGISNPPDLSYAVHLFSPGPPNQVSLPSFVSFYHHLGRLDGSGNFFKSVQAKEKDVHICGPLPFVLTSMKGLKNAGVDGEHVKRERFTY</sequence>
<protein>
    <recommendedName>
        <fullName evidence="3">FAD-binding FR-type domain-containing protein</fullName>
    </recommendedName>
</protein>
<evidence type="ECO:0000313" key="2">
    <source>
        <dbReference type="Proteomes" id="UP000308652"/>
    </source>
</evidence>
<dbReference type="EMBL" id="ML213592">
    <property type="protein sequence ID" value="TFK42775.1"/>
    <property type="molecule type" value="Genomic_DNA"/>
</dbReference>
<keyword evidence="2" id="KW-1185">Reference proteome</keyword>
<gene>
    <name evidence="1" type="ORF">BDQ12DRAFT_624061</name>
</gene>
<dbReference type="OrthoDB" id="436496at2759"/>
<dbReference type="SUPFAM" id="SSF52343">
    <property type="entry name" value="Ferredoxin reductase-like, C-terminal NADP-linked domain"/>
    <property type="match status" value="1"/>
</dbReference>
<dbReference type="InterPro" id="IPR039261">
    <property type="entry name" value="FNR_nucleotide-bd"/>
</dbReference>
<reference evidence="1 2" key="1">
    <citation type="journal article" date="2019" name="Nat. Ecol. Evol.">
        <title>Megaphylogeny resolves global patterns of mushroom evolution.</title>
        <authorList>
            <person name="Varga T."/>
            <person name="Krizsan K."/>
            <person name="Foldi C."/>
            <person name="Dima B."/>
            <person name="Sanchez-Garcia M."/>
            <person name="Sanchez-Ramirez S."/>
            <person name="Szollosi G.J."/>
            <person name="Szarkandi J.G."/>
            <person name="Papp V."/>
            <person name="Albert L."/>
            <person name="Andreopoulos W."/>
            <person name="Angelini C."/>
            <person name="Antonin V."/>
            <person name="Barry K.W."/>
            <person name="Bougher N.L."/>
            <person name="Buchanan P."/>
            <person name="Buyck B."/>
            <person name="Bense V."/>
            <person name="Catcheside P."/>
            <person name="Chovatia M."/>
            <person name="Cooper J."/>
            <person name="Damon W."/>
            <person name="Desjardin D."/>
            <person name="Finy P."/>
            <person name="Geml J."/>
            <person name="Haridas S."/>
            <person name="Hughes K."/>
            <person name="Justo A."/>
            <person name="Karasinski D."/>
            <person name="Kautmanova I."/>
            <person name="Kiss B."/>
            <person name="Kocsube S."/>
            <person name="Kotiranta H."/>
            <person name="LaButti K.M."/>
            <person name="Lechner B.E."/>
            <person name="Liimatainen K."/>
            <person name="Lipzen A."/>
            <person name="Lukacs Z."/>
            <person name="Mihaltcheva S."/>
            <person name="Morgado L.N."/>
            <person name="Niskanen T."/>
            <person name="Noordeloos M.E."/>
            <person name="Ohm R.A."/>
            <person name="Ortiz-Santana B."/>
            <person name="Ovrebo C."/>
            <person name="Racz N."/>
            <person name="Riley R."/>
            <person name="Savchenko A."/>
            <person name="Shiryaev A."/>
            <person name="Soop K."/>
            <person name="Spirin V."/>
            <person name="Szebenyi C."/>
            <person name="Tomsovsky M."/>
            <person name="Tulloss R.E."/>
            <person name="Uehling J."/>
            <person name="Grigoriev I.V."/>
            <person name="Vagvolgyi C."/>
            <person name="Papp T."/>
            <person name="Martin F.M."/>
            <person name="Miettinen O."/>
            <person name="Hibbett D.S."/>
            <person name="Nagy L.G."/>
        </authorList>
    </citation>
    <scope>NUCLEOTIDE SEQUENCE [LARGE SCALE GENOMIC DNA]</scope>
    <source>
        <strain evidence="1 2">CBS 166.37</strain>
    </source>
</reference>
<evidence type="ECO:0000313" key="1">
    <source>
        <dbReference type="EMBL" id="TFK42775.1"/>
    </source>
</evidence>
<dbReference type="Proteomes" id="UP000308652">
    <property type="component" value="Unassembled WGS sequence"/>
</dbReference>